<gene>
    <name evidence="2" type="ORF">COM45_05045</name>
</gene>
<accession>A0A2A4AL82</accession>
<dbReference type="SUPFAM" id="SSF101386">
    <property type="entry name" value="all-alpha NTP pyrophosphatases"/>
    <property type="match status" value="1"/>
</dbReference>
<dbReference type="PANTHER" id="PTHR30522:SF0">
    <property type="entry name" value="NUCLEOSIDE TRIPHOSPHATE PYROPHOSPHOHYDROLASE"/>
    <property type="match status" value="1"/>
</dbReference>
<dbReference type="Proteomes" id="UP000218690">
    <property type="component" value="Unassembled WGS sequence"/>
</dbReference>
<dbReference type="GO" id="GO:0046052">
    <property type="term" value="P:UTP catabolic process"/>
    <property type="evidence" value="ECO:0007669"/>
    <property type="project" value="TreeGrafter"/>
</dbReference>
<protein>
    <submittedName>
        <fullName evidence="2">Nucleoside triphosphate hydrolase</fullName>
    </submittedName>
</protein>
<dbReference type="Pfam" id="PF03819">
    <property type="entry name" value="MazG"/>
    <property type="match status" value="1"/>
</dbReference>
<dbReference type="GO" id="GO:0006203">
    <property type="term" value="P:dGTP catabolic process"/>
    <property type="evidence" value="ECO:0007669"/>
    <property type="project" value="TreeGrafter"/>
</dbReference>
<keyword evidence="2" id="KW-0378">Hydrolase</keyword>
<dbReference type="InterPro" id="IPR048015">
    <property type="entry name" value="NTP-PPase_MazG-like_N"/>
</dbReference>
<evidence type="ECO:0000313" key="2">
    <source>
        <dbReference type="EMBL" id="PCC83164.1"/>
    </source>
</evidence>
<dbReference type="GO" id="GO:0046081">
    <property type="term" value="P:dUTP catabolic process"/>
    <property type="evidence" value="ECO:0007669"/>
    <property type="project" value="TreeGrafter"/>
</dbReference>
<dbReference type="PANTHER" id="PTHR30522">
    <property type="entry name" value="NUCLEOSIDE TRIPHOSPHATE PYROPHOSPHOHYDROLASE"/>
    <property type="match status" value="1"/>
</dbReference>
<evidence type="ECO:0000259" key="1">
    <source>
        <dbReference type="Pfam" id="PF03819"/>
    </source>
</evidence>
<reference evidence="2 3" key="1">
    <citation type="submission" date="2017-09" db="EMBL/GenBank/DDBJ databases">
        <title>Draft Genome Sequence of Corynebacterium accolens AH4003.</title>
        <authorList>
            <person name="Chen Y."/>
            <person name="Oosthuysen W.F."/>
            <person name="Kelley S."/>
            <person name="Horswill A."/>
        </authorList>
    </citation>
    <scope>NUCLEOTIDE SEQUENCE [LARGE SCALE GENOMIC DNA]</scope>
    <source>
        <strain evidence="2 3">AH4003</strain>
    </source>
</reference>
<dbReference type="EMBL" id="NWBP01000016">
    <property type="protein sequence ID" value="PCC83164.1"/>
    <property type="molecule type" value="Genomic_DNA"/>
</dbReference>
<dbReference type="GO" id="GO:0046047">
    <property type="term" value="P:TTP catabolic process"/>
    <property type="evidence" value="ECO:0007669"/>
    <property type="project" value="TreeGrafter"/>
</dbReference>
<dbReference type="CDD" id="cd11528">
    <property type="entry name" value="NTP-PPase_MazG_Nterm"/>
    <property type="match status" value="1"/>
</dbReference>
<dbReference type="AlphaFoldDB" id="A0A2A4AL82"/>
<feature type="domain" description="NTP pyrophosphohydrolase MazG-like" evidence="1">
    <location>
        <begin position="105"/>
        <end position="179"/>
    </location>
</feature>
<sequence length="208" mass="23148">MTVLLLDERWPTLIPMEAHGALLGPVSFTGEVPVRVRWNFSDLLKGEDPLGVGLLVSTDAHEPEVVARLEAGERLIEAESRKDPMFQARTAMAQAVRIGEWERAQTHESLLPFLAEESAEFAESVRSQAGDEHMRGELGDVLLQVLFHAELASRRGAFTLDDVADSFVAKLRSRAPYLFDGTNELVAIERQEQLWAEGKAREKSQALD</sequence>
<dbReference type="Gene3D" id="1.10.287.1080">
    <property type="entry name" value="MazG-like"/>
    <property type="match status" value="1"/>
</dbReference>
<dbReference type="GO" id="GO:0046061">
    <property type="term" value="P:dATP catabolic process"/>
    <property type="evidence" value="ECO:0007669"/>
    <property type="project" value="TreeGrafter"/>
</dbReference>
<comment type="caution">
    <text evidence="2">The sequence shown here is derived from an EMBL/GenBank/DDBJ whole genome shotgun (WGS) entry which is preliminary data.</text>
</comment>
<dbReference type="GO" id="GO:0046076">
    <property type="term" value="P:dTTP catabolic process"/>
    <property type="evidence" value="ECO:0007669"/>
    <property type="project" value="TreeGrafter"/>
</dbReference>
<dbReference type="GO" id="GO:0047429">
    <property type="term" value="F:nucleoside triphosphate diphosphatase activity"/>
    <property type="evidence" value="ECO:0007669"/>
    <property type="project" value="TreeGrafter"/>
</dbReference>
<proteinExistence type="predicted"/>
<organism evidence="2 3">
    <name type="scientific">Corynebacterium accolens</name>
    <dbReference type="NCBI Taxonomy" id="38284"/>
    <lineage>
        <taxon>Bacteria</taxon>
        <taxon>Bacillati</taxon>
        <taxon>Actinomycetota</taxon>
        <taxon>Actinomycetes</taxon>
        <taxon>Mycobacteriales</taxon>
        <taxon>Corynebacteriaceae</taxon>
        <taxon>Corynebacterium</taxon>
    </lineage>
</organism>
<dbReference type="InterPro" id="IPR004518">
    <property type="entry name" value="MazG-like_dom"/>
</dbReference>
<evidence type="ECO:0000313" key="3">
    <source>
        <dbReference type="Proteomes" id="UP000218690"/>
    </source>
</evidence>
<name>A0A2A4AL82_9CORY</name>
<dbReference type="InterPro" id="IPR011551">
    <property type="entry name" value="NTP_PyrPHydrolase_MazG"/>
</dbReference>